<dbReference type="PANTHER" id="PTHR44196:SF2">
    <property type="entry name" value="SHORT-CHAIN DEHYDROGENASE-RELATED"/>
    <property type="match status" value="1"/>
</dbReference>
<dbReference type="EMBL" id="CP023819">
    <property type="protein sequence ID" value="ATL90337.1"/>
    <property type="molecule type" value="Genomic_DNA"/>
</dbReference>
<organism evidence="4 5">
    <name type="scientific">Faecalibacterium prausnitzii</name>
    <dbReference type="NCBI Taxonomy" id="853"/>
    <lineage>
        <taxon>Bacteria</taxon>
        <taxon>Bacillati</taxon>
        <taxon>Bacillota</taxon>
        <taxon>Clostridia</taxon>
        <taxon>Eubacteriales</taxon>
        <taxon>Oscillospiraceae</taxon>
        <taxon>Faecalibacterium</taxon>
    </lineage>
</organism>
<reference evidence="4 5" key="1">
    <citation type="submission" date="2017-10" db="EMBL/GenBank/DDBJ databases">
        <title>Complete Genome Sequence of Faecalibacterium prausnitzii isolated from the gut of healthy adult Indian.</title>
        <authorList>
            <person name="Bag S."/>
            <person name="Ghosh T.S."/>
            <person name="Das B."/>
        </authorList>
    </citation>
    <scope>NUCLEOTIDE SEQUENCE [LARGE SCALE GENOMIC DNA]</scope>
    <source>
        <strain evidence="4 5">Indica</strain>
    </source>
</reference>
<accession>A0A291TAZ5</accession>
<sequence>MEFPQKRRMLMSTKTVWITGASSGIGREFARRYARLGFRLILTARRRDRLETLAAELRAKHGTLCRIVPADLAQDAQVTALCEALADERIDLFLNNAGFGACGAFSETDEGKELSMLRVNVLAMHRLFKFTLRKMEAQGFGTILNVASSAGLLPGGPYMAGYYASKAYVVSLTRGVAEELREQHSPVYVCALCPGPVDTEFNDRADVVFALKGITPELCVEEAMRGMLRRKTIIVPSPLMRLATTAQKLVPTPLLMPILAHQQKKKLG</sequence>
<evidence type="ECO:0000313" key="5">
    <source>
        <dbReference type="Proteomes" id="UP000223709"/>
    </source>
</evidence>
<dbReference type="SUPFAM" id="SSF51735">
    <property type="entry name" value="NAD(P)-binding Rossmann-fold domains"/>
    <property type="match status" value="1"/>
</dbReference>
<dbReference type="Pfam" id="PF00106">
    <property type="entry name" value="adh_short"/>
    <property type="match status" value="1"/>
</dbReference>
<name>A0A291TAZ5_9FIRM</name>
<dbReference type="PANTHER" id="PTHR44196">
    <property type="entry name" value="DEHYDROGENASE/REDUCTASE SDR FAMILY MEMBER 7B"/>
    <property type="match status" value="1"/>
</dbReference>
<dbReference type="InterPro" id="IPR036291">
    <property type="entry name" value="NAD(P)-bd_dom_sf"/>
</dbReference>
<gene>
    <name evidence="4" type="ORF">CRH10_08540</name>
</gene>
<evidence type="ECO:0000313" key="4">
    <source>
        <dbReference type="EMBL" id="ATL90337.1"/>
    </source>
</evidence>
<dbReference type="CDD" id="cd05233">
    <property type="entry name" value="SDR_c"/>
    <property type="match status" value="1"/>
</dbReference>
<proteinExistence type="inferred from homology"/>
<evidence type="ECO:0000256" key="3">
    <source>
        <dbReference type="RuleBase" id="RU000363"/>
    </source>
</evidence>
<dbReference type="GO" id="GO:0016020">
    <property type="term" value="C:membrane"/>
    <property type="evidence" value="ECO:0007669"/>
    <property type="project" value="TreeGrafter"/>
</dbReference>
<dbReference type="Proteomes" id="UP000223709">
    <property type="component" value="Chromosome"/>
</dbReference>
<evidence type="ECO:0000256" key="2">
    <source>
        <dbReference type="ARBA" id="ARBA00023002"/>
    </source>
</evidence>
<evidence type="ECO:0000256" key="1">
    <source>
        <dbReference type="ARBA" id="ARBA00006484"/>
    </source>
</evidence>
<protein>
    <submittedName>
        <fullName evidence="4">Ketoacyl reductase</fullName>
    </submittedName>
</protein>
<dbReference type="Gene3D" id="3.40.50.720">
    <property type="entry name" value="NAD(P)-binding Rossmann-like Domain"/>
    <property type="match status" value="1"/>
</dbReference>
<dbReference type="PRINTS" id="PR00080">
    <property type="entry name" value="SDRFAMILY"/>
</dbReference>
<keyword evidence="2" id="KW-0560">Oxidoreductase</keyword>
<dbReference type="PRINTS" id="PR00081">
    <property type="entry name" value="GDHRDH"/>
</dbReference>
<dbReference type="InterPro" id="IPR002347">
    <property type="entry name" value="SDR_fam"/>
</dbReference>
<dbReference type="GO" id="GO:0016491">
    <property type="term" value="F:oxidoreductase activity"/>
    <property type="evidence" value="ECO:0007669"/>
    <property type="project" value="UniProtKB-KW"/>
</dbReference>
<dbReference type="PIRSF" id="PIRSF000126">
    <property type="entry name" value="11-beta-HSD1"/>
    <property type="match status" value="1"/>
</dbReference>
<comment type="similarity">
    <text evidence="1 3">Belongs to the short-chain dehydrogenases/reductases (SDR) family.</text>
</comment>
<dbReference type="AlphaFoldDB" id="A0A291TAZ5"/>